<feature type="compositionally biased region" description="Low complexity" evidence="1">
    <location>
        <begin position="219"/>
        <end position="359"/>
    </location>
</feature>
<protein>
    <submittedName>
        <fullName evidence="2">Uncharacterized protein</fullName>
    </submittedName>
</protein>
<evidence type="ECO:0000256" key="1">
    <source>
        <dbReference type="SAM" id="MobiDB-lite"/>
    </source>
</evidence>
<dbReference type="EMBL" id="JAAAIL010000684">
    <property type="protein sequence ID" value="KAG0273854.1"/>
    <property type="molecule type" value="Genomic_DNA"/>
</dbReference>
<feature type="compositionally biased region" description="Low complexity" evidence="1">
    <location>
        <begin position="370"/>
        <end position="381"/>
    </location>
</feature>
<dbReference type="AlphaFoldDB" id="A0AAD4H6F0"/>
<organism evidence="2 3">
    <name type="scientific">Linnemannia exigua</name>
    <dbReference type="NCBI Taxonomy" id="604196"/>
    <lineage>
        <taxon>Eukaryota</taxon>
        <taxon>Fungi</taxon>
        <taxon>Fungi incertae sedis</taxon>
        <taxon>Mucoromycota</taxon>
        <taxon>Mortierellomycotina</taxon>
        <taxon>Mortierellomycetes</taxon>
        <taxon>Mortierellales</taxon>
        <taxon>Mortierellaceae</taxon>
        <taxon>Linnemannia</taxon>
    </lineage>
</organism>
<comment type="caution">
    <text evidence="2">The sequence shown here is derived from an EMBL/GenBank/DDBJ whole genome shotgun (WGS) entry which is preliminary data.</text>
</comment>
<feature type="region of interest" description="Disordered" evidence="1">
    <location>
        <begin position="56"/>
        <end position="82"/>
    </location>
</feature>
<evidence type="ECO:0000313" key="3">
    <source>
        <dbReference type="Proteomes" id="UP001194580"/>
    </source>
</evidence>
<feature type="region of interest" description="Disordered" evidence="1">
    <location>
        <begin position="216"/>
        <end position="429"/>
    </location>
</feature>
<feature type="compositionally biased region" description="Pro residues" evidence="1">
    <location>
        <begin position="155"/>
        <end position="165"/>
    </location>
</feature>
<gene>
    <name evidence="2" type="ORF">BGZ95_010336</name>
</gene>
<name>A0AAD4H6F0_9FUNG</name>
<feature type="compositionally biased region" description="Low complexity" evidence="1">
    <location>
        <begin position="401"/>
        <end position="429"/>
    </location>
</feature>
<sequence>MVNKVTHPVVAPIENLATKLTGLNEKQTVAAVTVALIDLQDKIGKVLQVIQSQHPTVHFPSSDNSSSQGTHSQNKAVAGAQNTVADSRPFVLTAESLDQLLEPRKSLLTRQASVSSQSSSLQVTRSPPLKAQGTPQPTLSNVNNYLSQPQQQQPPAQPWSPPSVPVPNGVAQTISTSDPSQQQQQQHQIQQQPQQQQQQVPQQLQINHLRQQVQGYIAQSQSQPQPQQQVQPQSQPQAQQQQQHFQQQQQSYPPYVPQQQPQQQQQQPQQQQPQQQQPQQQQPQQQQQQVPQQLPQNQLQGQQGPGQQQAQVGPYGQQQVPVQQQQQQLPQQPQQPQQQQQQRSLQQQQQQQQPGYSQPSYAPSPFIPHQQQQQYNNQGQYSPATPHGAPFGRSNSVYQAQTQQGGPRQPMPQQQQQQQLPNVPMNQAY</sequence>
<dbReference type="Proteomes" id="UP001194580">
    <property type="component" value="Unassembled WGS sequence"/>
</dbReference>
<feature type="compositionally biased region" description="Low complexity" evidence="1">
    <location>
        <begin position="109"/>
        <end position="126"/>
    </location>
</feature>
<proteinExistence type="predicted"/>
<feature type="compositionally biased region" description="Low complexity" evidence="1">
    <location>
        <begin position="181"/>
        <end position="203"/>
    </location>
</feature>
<feature type="compositionally biased region" description="Polar residues" evidence="1">
    <location>
        <begin position="170"/>
        <end position="180"/>
    </location>
</feature>
<feature type="region of interest" description="Disordered" evidence="1">
    <location>
        <begin position="109"/>
        <end position="203"/>
    </location>
</feature>
<accession>A0AAD4H6F0</accession>
<evidence type="ECO:0000313" key="2">
    <source>
        <dbReference type="EMBL" id="KAG0273854.1"/>
    </source>
</evidence>
<feature type="compositionally biased region" description="Polar residues" evidence="1">
    <location>
        <begin position="133"/>
        <end position="146"/>
    </location>
</feature>
<keyword evidence="3" id="KW-1185">Reference proteome</keyword>
<reference evidence="2" key="1">
    <citation type="journal article" date="2020" name="Fungal Divers.">
        <title>Resolving the Mortierellaceae phylogeny through synthesis of multi-gene phylogenetics and phylogenomics.</title>
        <authorList>
            <person name="Vandepol N."/>
            <person name="Liber J."/>
            <person name="Desiro A."/>
            <person name="Na H."/>
            <person name="Kennedy M."/>
            <person name="Barry K."/>
            <person name="Grigoriev I.V."/>
            <person name="Miller A.N."/>
            <person name="O'Donnell K."/>
            <person name="Stajich J.E."/>
            <person name="Bonito G."/>
        </authorList>
    </citation>
    <scope>NUCLEOTIDE SEQUENCE</scope>
    <source>
        <strain evidence="2">NRRL 28262</strain>
    </source>
</reference>